<dbReference type="Gene3D" id="3.20.20.140">
    <property type="entry name" value="Metal-dependent hydrolases"/>
    <property type="match status" value="1"/>
</dbReference>
<accession>A0A1X0DFV8</accession>
<evidence type="ECO:0000313" key="3">
    <source>
        <dbReference type="Proteomes" id="UP000192801"/>
    </source>
</evidence>
<sequence>MTQPVEQFRDAPIFDADQHMYETSDALTKYLPEQYARAVQYAQIGRQTRVVINNRVTDFIPNPTFERVAAPGAHEKFFAGENVEGLTLREMQGKAIDAPPATRNPADRIVELDRQGVREALNYPTLGSLVEHSSADDPQLTLAIIHALNAWILEHWGFNYAGRVFTTPIINLSEVDAAQRELAWALENGAKAALIKPGPVNGLHGWRSPALPEFDPFWRDVEAAGLPIVLHASFPPLDDYVGKWEPPYTQNFMTQSAFRWMVLGHREIADMITALICHGTLTRFPKLRIASVENGSGWIIPLFNDFEDLYKKMPQNFPEHPHEVFRRNIWVSPFWEGCVSDVVNTVGWDKVLFGSDYPHPEGLAEPKGFWRYAEGMDRRRTYDFMGDNARRFMGLPITNPDPDAVRPPQLTATGS</sequence>
<dbReference type="EMBL" id="MVHS01000015">
    <property type="protein sequence ID" value="ORA71197.1"/>
    <property type="molecule type" value="Genomic_DNA"/>
</dbReference>
<protein>
    <submittedName>
        <fullName evidence="2">Amidohydrolase</fullName>
    </submittedName>
</protein>
<dbReference type="InterPro" id="IPR032465">
    <property type="entry name" value="ACMSD"/>
</dbReference>
<dbReference type="GO" id="GO:0005737">
    <property type="term" value="C:cytoplasm"/>
    <property type="evidence" value="ECO:0007669"/>
    <property type="project" value="TreeGrafter"/>
</dbReference>
<name>A0A1X0DFV8_9MYCO</name>
<dbReference type="PANTHER" id="PTHR21240:SF28">
    <property type="entry name" value="ISO-OROTATE DECARBOXYLASE (EUROFUNG)"/>
    <property type="match status" value="1"/>
</dbReference>
<feature type="domain" description="Amidohydrolase-related" evidence="1">
    <location>
        <begin position="97"/>
        <end position="395"/>
    </location>
</feature>
<dbReference type="GO" id="GO:0019748">
    <property type="term" value="P:secondary metabolic process"/>
    <property type="evidence" value="ECO:0007669"/>
    <property type="project" value="TreeGrafter"/>
</dbReference>
<dbReference type="STRING" id="444597.BST26_08900"/>
<proteinExistence type="predicted"/>
<keyword evidence="3" id="KW-1185">Reference proteome</keyword>
<dbReference type="AlphaFoldDB" id="A0A1X0DFV8"/>
<dbReference type="GO" id="GO:0016831">
    <property type="term" value="F:carboxy-lyase activity"/>
    <property type="evidence" value="ECO:0007669"/>
    <property type="project" value="InterPro"/>
</dbReference>
<dbReference type="Pfam" id="PF04909">
    <property type="entry name" value="Amidohydro_2"/>
    <property type="match status" value="1"/>
</dbReference>
<reference evidence="2 3" key="1">
    <citation type="submission" date="2016-12" db="EMBL/GenBank/DDBJ databases">
        <title>The new phylogeny of genus Mycobacterium.</title>
        <authorList>
            <person name="Tortoli E."/>
            <person name="Trovato A."/>
            <person name="Cirillo D.M."/>
        </authorList>
    </citation>
    <scope>NUCLEOTIDE SEQUENCE [LARGE SCALE GENOMIC DNA]</scope>
    <source>
        <strain evidence="2 3">DSM 45130</strain>
    </source>
</reference>
<dbReference type="SUPFAM" id="SSF51556">
    <property type="entry name" value="Metallo-dependent hydrolases"/>
    <property type="match status" value="1"/>
</dbReference>
<evidence type="ECO:0000259" key="1">
    <source>
        <dbReference type="Pfam" id="PF04909"/>
    </source>
</evidence>
<keyword evidence="2" id="KW-0378">Hydrolase</keyword>
<comment type="caution">
    <text evidence="2">The sequence shown here is derived from an EMBL/GenBank/DDBJ whole genome shotgun (WGS) entry which is preliminary data.</text>
</comment>
<dbReference type="OrthoDB" id="8673349at2"/>
<organism evidence="2 3">
    <name type="scientific">Mycolicibacterium insubricum</name>
    <dbReference type="NCBI Taxonomy" id="444597"/>
    <lineage>
        <taxon>Bacteria</taxon>
        <taxon>Bacillati</taxon>
        <taxon>Actinomycetota</taxon>
        <taxon>Actinomycetes</taxon>
        <taxon>Mycobacteriales</taxon>
        <taxon>Mycobacteriaceae</taxon>
        <taxon>Mycolicibacterium</taxon>
    </lineage>
</organism>
<evidence type="ECO:0000313" key="2">
    <source>
        <dbReference type="EMBL" id="ORA71197.1"/>
    </source>
</evidence>
<dbReference type="GO" id="GO:0016787">
    <property type="term" value="F:hydrolase activity"/>
    <property type="evidence" value="ECO:0007669"/>
    <property type="project" value="UniProtKB-KW"/>
</dbReference>
<gene>
    <name evidence="2" type="ORF">BST26_08900</name>
</gene>
<dbReference type="Proteomes" id="UP000192801">
    <property type="component" value="Unassembled WGS sequence"/>
</dbReference>
<dbReference type="RefSeq" id="WP_083030406.1">
    <property type="nucleotide sequence ID" value="NZ_AP022618.1"/>
</dbReference>
<dbReference type="InterPro" id="IPR032466">
    <property type="entry name" value="Metal_Hydrolase"/>
</dbReference>
<dbReference type="InterPro" id="IPR006680">
    <property type="entry name" value="Amidohydro-rel"/>
</dbReference>
<dbReference type="PANTHER" id="PTHR21240">
    <property type="entry name" value="2-AMINO-3-CARBOXYLMUCONATE-6-SEMIALDEHYDE DECARBOXYLASE"/>
    <property type="match status" value="1"/>
</dbReference>